<dbReference type="FunFam" id="3.30.70.270:FF:000001">
    <property type="entry name" value="Diguanylate cyclase domain protein"/>
    <property type="match status" value="1"/>
</dbReference>
<dbReference type="Pfam" id="PF07696">
    <property type="entry name" value="7TMR-DISMED2"/>
    <property type="match status" value="1"/>
</dbReference>
<keyword evidence="7" id="KW-1185">Reference proteome</keyword>
<dbReference type="Pfam" id="PF00990">
    <property type="entry name" value="GGDEF"/>
    <property type="match status" value="1"/>
</dbReference>
<evidence type="ECO:0000313" key="7">
    <source>
        <dbReference type="Proteomes" id="UP000595663"/>
    </source>
</evidence>
<gene>
    <name evidence="6" type="ORF">AMJAP_2490</name>
</gene>
<dbReference type="OrthoDB" id="5289013at2"/>
<dbReference type="Pfam" id="PF07695">
    <property type="entry name" value="7TMR-DISM_7TM"/>
    <property type="match status" value="1"/>
</dbReference>
<keyword evidence="4" id="KW-1133">Transmembrane helix</keyword>
<dbReference type="KEGG" id="ajp:AMJAP_2490"/>
<dbReference type="GO" id="GO:0052621">
    <property type="term" value="F:diguanylate cyclase activity"/>
    <property type="evidence" value="ECO:0007669"/>
    <property type="project" value="UniProtKB-EC"/>
</dbReference>
<dbReference type="EMBL" id="AP014545">
    <property type="protein sequence ID" value="BBB27079.1"/>
    <property type="molecule type" value="Genomic_DNA"/>
</dbReference>
<dbReference type="InterPro" id="IPR029787">
    <property type="entry name" value="Nucleotide_cyclase"/>
</dbReference>
<keyword evidence="4" id="KW-0472">Membrane</keyword>
<name>A0A7R6P4M1_9GAMM</name>
<proteinExistence type="predicted"/>
<sequence>MDAVKKSPPRALLSIYGLLLLLLIMSSPITNANTIIADRFTDKLSITSSLELAADANRSILITDIDTPDSIVSFAPIAKTGSNLGFTSTPYWIRFTLHQNEKTPPLLLEFANPRIDNIELYLPQSDGSYHMSEAGESKPFVEREYQFRNFMFELPNHPGESRTYYLRMDSEGSIQVSLYLWSYDAFIQYLDNSNLLLGAYYGIMILLMMVAAAFYLKLRDPLFLTYSLYLLTYIIFQLSLNGLSYQYLWPELSEYSGRLTAASVGFVGIGGYLFAGGFLRIWQRHSVQLITIVAFLISLDSLGIVMSLFGDYALGVKLSTLAGLSLPPVILFAAISSWRSGYRPARYFLMAWIIFLFGIFIAGLLYFGLVPQTFLTLYSIQIGSIIEVILLGYALIDRAILRQAQKVKIGELKGESLEQKNLELEQLVQARTHELEENNIRLKKLSLQDSMTGLLTHNATIDLLEQQLHIAVRYIQPLSVIMLDIDDFKKVNDRFGHLAGDGVIINIAKILKACMREADYCGRYGGEEFILILPATDIWEAAVVAERIRQRVTELKLIDINNQPLSASFGVSEFNQESSEVDLILQADKALYRAKQKGKNCVVTDYKSSIEALTI</sequence>
<organism evidence="6 7">
    <name type="scientific">Amphritea japonica ATCC BAA-1530</name>
    <dbReference type="NCBI Taxonomy" id="1278309"/>
    <lineage>
        <taxon>Bacteria</taxon>
        <taxon>Pseudomonadati</taxon>
        <taxon>Pseudomonadota</taxon>
        <taxon>Gammaproteobacteria</taxon>
        <taxon>Oceanospirillales</taxon>
        <taxon>Oceanospirillaceae</taxon>
        <taxon>Amphritea</taxon>
    </lineage>
</organism>
<evidence type="ECO:0000256" key="2">
    <source>
        <dbReference type="ARBA" id="ARBA00012528"/>
    </source>
</evidence>
<dbReference type="InterPro" id="IPR011622">
    <property type="entry name" value="7TMR_DISM_rcpt_extracell_dom2"/>
</dbReference>
<dbReference type="Proteomes" id="UP000595663">
    <property type="component" value="Chromosome"/>
</dbReference>
<evidence type="ECO:0000313" key="6">
    <source>
        <dbReference type="EMBL" id="BBB27079.1"/>
    </source>
</evidence>
<feature type="transmembrane region" description="Helical" evidence="4">
    <location>
        <begin position="261"/>
        <end position="282"/>
    </location>
</feature>
<dbReference type="InterPro" id="IPR043128">
    <property type="entry name" value="Rev_trsase/Diguanyl_cyclase"/>
</dbReference>
<feature type="transmembrane region" description="Helical" evidence="4">
    <location>
        <begin position="289"/>
        <end position="309"/>
    </location>
</feature>
<comment type="catalytic activity">
    <reaction evidence="3">
        <text>2 GTP = 3',3'-c-di-GMP + 2 diphosphate</text>
        <dbReference type="Rhea" id="RHEA:24898"/>
        <dbReference type="ChEBI" id="CHEBI:33019"/>
        <dbReference type="ChEBI" id="CHEBI:37565"/>
        <dbReference type="ChEBI" id="CHEBI:58805"/>
        <dbReference type="EC" id="2.7.7.65"/>
    </reaction>
</comment>
<dbReference type="NCBIfam" id="TIGR00254">
    <property type="entry name" value="GGDEF"/>
    <property type="match status" value="1"/>
</dbReference>
<dbReference type="PANTHER" id="PTHR45138:SF9">
    <property type="entry name" value="DIGUANYLATE CYCLASE DGCM-RELATED"/>
    <property type="match status" value="1"/>
</dbReference>
<dbReference type="InterPro" id="IPR011623">
    <property type="entry name" value="7TMR_DISM_rcpt_extracell_dom1"/>
</dbReference>
<dbReference type="CDD" id="cd01949">
    <property type="entry name" value="GGDEF"/>
    <property type="match status" value="1"/>
</dbReference>
<dbReference type="EC" id="2.7.7.65" evidence="2"/>
<dbReference type="PROSITE" id="PS50887">
    <property type="entry name" value="GGDEF"/>
    <property type="match status" value="1"/>
</dbReference>
<protein>
    <recommendedName>
        <fullName evidence="2">diguanylate cyclase</fullName>
        <ecNumber evidence="2">2.7.7.65</ecNumber>
    </recommendedName>
</protein>
<evidence type="ECO:0000256" key="4">
    <source>
        <dbReference type="SAM" id="Phobius"/>
    </source>
</evidence>
<evidence type="ECO:0000259" key="5">
    <source>
        <dbReference type="PROSITE" id="PS50887"/>
    </source>
</evidence>
<evidence type="ECO:0000256" key="3">
    <source>
        <dbReference type="ARBA" id="ARBA00034247"/>
    </source>
</evidence>
<dbReference type="RefSeq" id="WP_019620117.1">
    <property type="nucleotide sequence ID" value="NZ_AP014545.1"/>
</dbReference>
<comment type="cofactor">
    <cofactor evidence="1">
        <name>Mg(2+)</name>
        <dbReference type="ChEBI" id="CHEBI:18420"/>
    </cofactor>
</comment>
<evidence type="ECO:0000256" key="1">
    <source>
        <dbReference type="ARBA" id="ARBA00001946"/>
    </source>
</evidence>
<feature type="transmembrane region" description="Helical" evidence="4">
    <location>
        <begin position="195"/>
        <end position="216"/>
    </location>
</feature>
<dbReference type="InterPro" id="IPR050469">
    <property type="entry name" value="Diguanylate_Cyclase"/>
</dbReference>
<dbReference type="Gene3D" id="2.60.40.2380">
    <property type="match status" value="1"/>
</dbReference>
<dbReference type="SUPFAM" id="SSF55073">
    <property type="entry name" value="Nucleotide cyclase"/>
    <property type="match status" value="1"/>
</dbReference>
<reference evidence="6 7" key="1">
    <citation type="journal article" date="2008" name="Int. J. Syst. Evol. Microbiol.">
        <title>Amphritea japonica sp. nov. and Amphritea balenae sp. nov., isolated from the sediment adjacent to sperm whale carcasses off Kagoshima, Japan.</title>
        <authorList>
            <person name="Miyazaki M."/>
            <person name="Nogi Y."/>
            <person name="Fujiwara Y."/>
            <person name="Kawato M."/>
            <person name="Nagahama T."/>
            <person name="Kubokawa K."/>
            <person name="Horikoshi K."/>
        </authorList>
    </citation>
    <scope>NUCLEOTIDE SEQUENCE [LARGE SCALE GENOMIC DNA]</scope>
    <source>
        <strain evidence="6 7">ATCC BAA-1530</strain>
    </source>
</reference>
<feature type="transmembrane region" description="Helical" evidence="4">
    <location>
        <begin position="315"/>
        <end position="335"/>
    </location>
</feature>
<dbReference type="PANTHER" id="PTHR45138">
    <property type="entry name" value="REGULATORY COMPONENTS OF SENSORY TRANSDUCTION SYSTEM"/>
    <property type="match status" value="1"/>
</dbReference>
<accession>A0A7R6P4M1</accession>
<dbReference type="SMART" id="SM00267">
    <property type="entry name" value="GGDEF"/>
    <property type="match status" value="1"/>
</dbReference>
<dbReference type="AlphaFoldDB" id="A0A7R6P4M1"/>
<feature type="domain" description="GGDEF" evidence="5">
    <location>
        <begin position="476"/>
        <end position="607"/>
    </location>
</feature>
<keyword evidence="4" id="KW-0812">Transmembrane</keyword>
<dbReference type="InterPro" id="IPR000160">
    <property type="entry name" value="GGDEF_dom"/>
</dbReference>
<feature type="transmembrane region" description="Helical" evidence="4">
    <location>
        <begin position="347"/>
        <end position="369"/>
    </location>
</feature>
<feature type="transmembrane region" description="Helical" evidence="4">
    <location>
        <begin position="375"/>
        <end position="396"/>
    </location>
</feature>
<dbReference type="Gene3D" id="3.30.70.270">
    <property type="match status" value="1"/>
</dbReference>
<feature type="transmembrane region" description="Helical" evidence="4">
    <location>
        <begin position="228"/>
        <end position="249"/>
    </location>
</feature>